<dbReference type="PANTHER" id="PTHR30572:SF4">
    <property type="entry name" value="ABC TRANSPORTER PERMEASE YTRF"/>
    <property type="match status" value="1"/>
</dbReference>
<dbReference type="OrthoDB" id="9770036at2"/>
<dbReference type="AlphaFoldDB" id="A0A3S0PC16"/>
<evidence type="ECO:0000313" key="11">
    <source>
        <dbReference type="Proteomes" id="UP000267077"/>
    </source>
</evidence>
<evidence type="ECO:0000256" key="7">
    <source>
        <dbReference type="SAM" id="Phobius"/>
    </source>
</evidence>
<evidence type="ECO:0000256" key="3">
    <source>
        <dbReference type="ARBA" id="ARBA00022692"/>
    </source>
</evidence>
<keyword evidence="3 7" id="KW-0812">Transmembrane</keyword>
<evidence type="ECO:0000256" key="4">
    <source>
        <dbReference type="ARBA" id="ARBA00022989"/>
    </source>
</evidence>
<comment type="caution">
    <text evidence="10">The sequence shown here is derived from an EMBL/GenBank/DDBJ whole genome shotgun (WGS) entry which is preliminary data.</text>
</comment>
<feature type="transmembrane region" description="Helical" evidence="7">
    <location>
        <begin position="375"/>
        <end position="397"/>
    </location>
</feature>
<dbReference type="InterPro" id="IPR025857">
    <property type="entry name" value="MacB_PCD"/>
</dbReference>
<dbReference type="InterPro" id="IPR003838">
    <property type="entry name" value="ABC3_permease_C"/>
</dbReference>
<organism evidence="10 11">
    <name type="scientific">Dyella dinghuensis</name>
    <dbReference type="NCBI Taxonomy" id="1920169"/>
    <lineage>
        <taxon>Bacteria</taxon>
        <taxon>Pseudomonadati</taxon>
        <taxon>Pseudomonadota</taxon>
        <taxon>Gammaproteobacteria</taxon>
        <taxon>Lysobacterales</taxon>
        <taxon>Rhodanobacteraceae</taxon>
        <taxon>Dyella</taxon>
    </lineage>
</organism>
<accession>A0A3S0PC16</accession>
<dbReference type="Pfam" id="PF12704">
    <property type="entry name" value="MacB_PCD"/>
    <property type="match status" value="1"/>
</dbReference>
<evidence type="ECO:0000259" key="8">
    <source>
        <dbReference type="Pfam" id="PF02687"/>
    </source>
</evidence>
<feature type="domain" description="ABC3 transporter permease C-terminal" evidence="8">
    <location>
        <begin position="295"/>
        <end position="403"/>
    </location>
</feature>
<sequence length="411" mass="44629">MDIRPILMTLRRHKFTACLLILEIALTCAIICNAIFLIDQRLENMRVVSGVAEQELVYVKTAYIGNRPDAPARAAADIAALEGISGVKAAALIDQIPFDYGSDNAGLRLTLSQREDSLSAAMYHGENLLRVLGAQIVEGRDFRPEEYVPMSKVVEALDKGELGNQPNPAIVSRAVADRLWPGQEALGKQVYIGQDVPLTVVGVVGTLVRPSEMQMAKGAQYSVVLPIQEGSAEGSVYVLRTAPKDRDEVLKAAVAKLMALDPNRIVLEKGTMEQHRRDFFQNDRAMASILVGVCIAMLIITALGIVGLASFWVSQRNHSIGVRRALGATRSNILSYFQTENFLLTTMGIVVGMVLAYGINLFLIVHYELPRLPVMYLPVGAALLWLIGQCAVLGPAMRAAAVPPVVATRSV</sequence>
<evidence type="ECO:0000256" key="5">
    <source>
        <dbReference type="ARBA" id="ARBA00023136"/>
    </source>
</evidence>
<evidence type="ECO:0000256" key="6">
    <source>
        <dbReference type="ARBA" id="ARBA00038076"/>
    </source>
</evidence>
<feature type="transmembrane region" description="Helical" evidence="7">
    <location>
        <begin position="342"/>
        <end position="363"/>
    </location>
</feature>
<gene>
    <name evidence="10" type="ORF">EKH79_07975</name>
</gene>
<protein>
    <submittedName>
        <fullName evidence="10">FtsX-like permease family protein</fullName>
    </submittedName>
</protein>
<evidence type="ECO:0000256" key="2">
    <source>
        <dbReference type="ARBA" id="ARBA00022475"/>
    </source>
</evidence>
<dbReference type="InterPro" id="IPR050250">
    <property type="entry name" value="Macrolide_Exporter_MacB"/>
</dbReference>
<dbReference type="GO" id="GO:0022857">
    <property type="term" value="F:transmembrane transporter activity"/>
    <property type="evidence" value="ECO:0007669"/>
    <property type="project" value="TreeGrafter"/>
</dbReference>
<evidence type="ECO:0000313" key="10">
    <source>
        <dbReference type="EMBL" id="RUL63994.1"/>
    </source>
</evidence>
<feature type="transmembrane region" description="Helical" evidence="7">
    <location>
        <begin position="285"/>
        <end position="313"/>
    </location>
</feature>
<feature type="transmembrane region" description="Helical" evidence="7">
    <location>
        <begin position="20"/>
        <end position="38"/>
    </location>
</feature>
<name>A0A3S0PC16_9GAMM</name>
<keyword evidence="11" id="KW-1185">Reference proteome</keyword>
<comment type="subcellular location">
    <subcellularLocation>
        <location evidence="1">Cell membrane</location>
        <topology evidence="1">Multi-pass membrane protein</topology>
    </subcellularLocation>
</comment>
<proteinExistence type="inferred from homology"/>
<keyword evidence="2" id="KW-1003">Cell membrane</keyword>
<keyword evidence="4 7" id="KW-1133">Transmembrane helix</keyword>
<comment type="similarity">
    <text evidence="6">Belongs to the ABC-4 integral membrane protein family.</text>
</comment>
<dbReference type="Proteomes" id="UP000267077">
    <property type="component" value="Unassembled WGS sequence"/>
</dbReference>
<dbReference type="EMBL" id="RYZR01000005">
    <property type="protein sequence ID" value="RUL63994.1"/>
    <property type="molecule type" value="Genomic_DNA"/>
</dbReference>
<evidence type="ECO:0000259" key="9">
    <source>
        <dbReference type="Pfam" id="PF12704"/>
    </source>
</evidence>
<keyword evidence="5 7" id="KW-0472">Membrane</keyword>
<evidence type="ECO:0000256" key="1">
    <source>
        <dbReference type="ARBA" id="ARBA00004651"/>
    </source>
</evidence>
<dbReference type="RefSeq" id="WP_126673275.1">
    <property type="nucleotide sequence ID" value="NZ_RYZR01000005.1"/>
</dbReference>
<dbReference type="Pfam" id="PF02687">
    <property type="entry name" value="FtsX"/>
    <property type="match status" value="1"/>
</dbReference>
<dbReference type="GO" id="GO:0005886">
    <property type="term" value="C:plasma membrane"/>
    <property type="evidence" value="ECO:0007669"/>
    <property type="project" value="UniProtKB-SubCell"/>
</dbReference>
<feature type="domain" description="MacB-like periplasmic core" evidence="9">
    <location>
        <begin position="56"/>
        <end position="253"/>
    </location>
</feature>
<reference evidence="10 11" key="1">
    <citation type="submission" date="2018-12" db="EMBL/GenBank/DDBJ databases">
        <title>Dyella dinghuensis sp. nov. DHOA06 and Dyella choica sp. nov. 4M-K27, isolated from forest soil.</title>
        <authorList>
            <person name="Qiu L.-H."/>
            <person name="Gao Z.-H."/>
        </authorList>
    </citation>
    <scope>NUCLEOTIDE SEQUENCE [LARGE SCALE GENOMIC DNA]</scope>
    <source>
        <strain evidence="10 11">DHOA06</strain>
    </source>
</reference>
<dbReference type="PANTHER" id="PTHR30572">
    <property type="entry name" value="MEMBRANE COMPONENT OF TRANSPORTER-RELATED"/>
    <property type="match status" value="1"/>
</dbReference>